<feature type="compositionally biased region" description="Basic and acidic residues" evidence="1">
    <location>
        <begin position="96"/>
        <end position="112"/>
    </location>
</feature>
<dbReference type="AlphaFoldDB" id="A0A9P9A8Y9"/>
<organism evidence="2 3">
    <name type="scientific">Plectosphaerella plurivora</name>
    <dbReference type="NCBI Taxonomy" id="936078"/>
    <lineage>
        <taxon>Eukaryota</taxon>
        <taxon>Fungi</taxon>
        <taxon>Dikarya</taxon>
        <taxon>Ascomycota</taxon>
        <taxon>Pezizomycotina</taxon>
        <taxon>Sordariomycetes</taxon>
        <taxon>Hypocreomycetidae</taxon>
        <taxon>Glomerellales</taxon>
        <taxon>Plectosphaerellaceae</taxon>
        <taxon>Plectosphaerella</taxon>
    </lineage>
</organism>
<proteinExistence type="predicted"/>
<feature type="region of interest" description="Disordered" evidence="1">
    <location>
        <begin position="341"/>
        <end position="389"/>
    </location>
</feature>
<evidence type="ECO:0000256" key="1">
    <source>
        <dbReference type="SAM" id="MobiDB-lite"/>
    </source>
</evidence>
<accession>A0A9P9A8Y9</accession>
<dbReference type="OrthoDB" id="5407351at2759"/>
<sequence length="443" mass="47124">MQTLPLALQRLSLRSIYNTLFSAARSFQQTALNRLFTALVIPTSPLRSSIRPDPFTYIAVHICTSATGNDDLCPSSHVASFNMADSCGGSTPLKALADRGSNDRSLQQDRHVRAGPSSSFRTSGPSSNGNADSMYAGFANGPGPSPVQPLVSNGLDSFDPRHTVARPILNASPVPQGFAPPNFSSRSSPAPGVSSAQSWAMDFATFNPATQAGAPLVSHVPSHHGYQLPVMPHAHIGPSAFVGNVRPAMFPAGPNSAGSYAAPTTRSAQEPQNTAIAEAEFDDAMAQWMAINGHGEDVNGILEEMAQELEEGQRAGLPELQPIRLSTAETTVSTATMDLSGQLTDSLPSHGHGSASGMLPDLNSLHLDDTTHQATQPNNTTDRAQGSEVSEAARQLLETVQHEQGEKWQKSRFLHLMREFRDGTKSIVNEEIRESGDHSTSTG</sequence>
<gene>
    <name evidence="2" type="ORF">F5X68DRAFT_211689</name>
</gene>
<dbReference type="EMBL" id="JAGSXJ010000018">
    <property type="protein sequence ID" value="KAH6682406.1"/>
    <property type="molecule type" value="Genomic_DNA"/>
</dbReference>
<name>A0A9P9A8Y9_9PEZI</name>
<feature type="compositionally biased region" description="Low complexity" evidence="1">
    <location>
        <begin position="115"/>
        <end position="127"/>
    </location>
</feature>
<feature type="region of interest" description="Disordered" evidence="1">
    <location>
        <begin position="95"/>
        <end position="152"/>
    </location>
</feature>
<evidence type="ECO:0000313" key="3">
    <source>
        <dbReference type="Proteomes" id="UP000770015"/>
    </source>
</evidence>
<evidence type="ECO:0000313" key="2">
    <source>
        <dbReference type="EMBL" id="KAH6682406.1"/>
    </source>
</evidence>
<feature type="compositionally biased region" description="Polar residues" evidence="1">
    <location>
        <begin position="372"/>
        <end position="388"/>
    </location>
</feature>
<comment type="caution">
    <text evidence="2">The sequence shown here is derived from an EMBL/GenBank/DDBJ whole genome shotgun (WGS) entry which is preliminary data.</text>
</comment>
<reference evidence="2" key="1">
    <citation type="journal article" date="2021" name="Nat. Commun.">
        <title>Genetic determinants of endophytism in the Arabidopsis root mycobiome.</title>
        <authorList>
            <person name="Mesny F."/>
            <person name="Miyauchi S."/>
            <person name="Thiergart T."/>
            <person name="Pickel B."/>
            <person name="Atanasova L."/>
            <person name="Karlsson M."/>
            <person name="Huettel B."/>
            <person name="Barry K.W."/>
            <person name="Haridas S."/>
            <person name="Chen C."/>
            <person name="Bauer D."/>
            <person name="Andreopoulos W."/>
            <person name="Pangilinan J."/>
            <person name="LaButti K."/>
            <person name="Riley R."/>
            <person name="Lipzen A."/>
            <person name="Clum A."/>
            <person name="Drula E."/>
            <person name="Henrissat B."/>
            <person name="Kohler A."/>
            <person name="Grigoriev I.V."/>
            <person name="Martin F.M."/>
            <person name="Hacquard S."/>
        </authorList>
    </citation>
    <scope>NUCLEOTIDE SEQUENCE</scope>
    <source>
        <strain evidence="2">MPI-SDFR-AT-0117</strain>
    </source>
</reference>
<protein>
    <submittedName>
        <fullName evidence="2">Uncharacterized protein</fullName>
    </submittedName>
</protein>
<keyword evidence="3" id="KW-1185">Reference proteome</keyword>
<dbReference type="Proteomes" id="UP000770015">
    <property type="component" value="Unassembled WGS sequence"/>
</dbReference>